<comment type="similarity">
    <text evidence="1">Belongs to the polysaccharide lyase 8 family.</text>
</comment>
<sequence length="1039" mass="115635">MIMHTPSRLKLIALTIATLLGTVACTSHATGNNTKSAKSEINKKALMQSSIIDFDGKQVPDFVSASSGSVLSLSSARYVMGKQALKWDWHSGSTVTIHHPLKQISDQLASKTWGRKATQVLSFWIYNEIPVDDYMIVDLGRGLGSSGSPDAGIKVKMNFSGWRAVGVSLQNDLEGREIEGVGFNDNEVGESGERATIAGGVKNDMDSIRFQAPLKAPSGTFYIDRIMLSIDDARYQWSDDQVTTRYQIPEIDFRLPKTLPTPTASEIAAADGIRDALVRVFTQGNSGENGLVIIDNNNKLHRDFAALRIQRDADGKLSGRHIITNKQKVLYQPEFMSAADKKRFADYVVLGDYATLMFNISRAYQRSTSATERQELADMHILMTQHLLDQGYVDGSALVTTHHWGYSSRWWYISAMLMSHELDKHQLRQQVADALLWYSREFKANFDMVPGPESSDLDYFNTLSRQHLALLMLESDPAKRIALLKRFGEYINVALSQIPPGGRDGLRPDGTAWRHEGNYPGYSFPAFKNAGQLVYMLHGTPFAVSQEGRASLKKAMLSAWIYSNPATSLGLAGRHPFNSPSLTLFQDSFRWLALTGNPETGDKVDHELAAVYLQVTNTPESESEALFGQRITPASLPQGNWTFNGGAFGIHRFNDKMVTLKAYNSHVWSSEIYYRDNRYGRYQSHGAIQVLPYGSQKERGFVQDGWDWNRNPGTTTIHLPLAELDSPNTHTLMLRGDQPFSGHSSLGGQYGMFAFKFNAPSMPKFDSSFMARKTALETENRLVLLGSNISNTTTQYATETTLFQHGITDQASDLWVNGERITALPYQRTLSAGDWLIDGHGNGYLLTADAKGEVRRQHQISANDKTRERTEGDFSLAWLDHGTQPQNAQYEYLMVLDATPERMQQLAADYRTGKKLYEVLRKDDIAHIVRDNVTKTTGYTAFSAVTPDSGVVKHIAQPAIVMTQPQNDGQLKISGVTPDLNMTRTTVATPLSIAVTLKGQWQVTQNNPHVSVKRVGENTELAFSSYFGMPQEVTVKPVD</sequence>
<dbReference type="InterPro" id="IPR015177">
    <property type="entry name" value="Lyase_catalyt"/>
</dbReference>
<dbReference type="Gene3D" id="1.50.10.100">
    <property type="entry name" value="Chondroitin AC/alginate lyase"/>
    <property type="match status" value="1"/>
</dbReference>
<dbReference type="SUPFAM" id="SSF49785">
    <property type="entry name" value="Galactose-binding domain-like"/>
    <property type="match status" value="1"/>
</dbReference>
<dbReference type="InterPro" id="IPR003159">
    <property type="entry name" value="Lyase_8_central_dom"/>
</dbReference>
<evidence type="ECO:0000256" key="3">
    <source>
        <dbReference type="PIRSR" id="PIRSR034515-1"/>
    </source>
</evidence>
<evidence type="ECO:0000313" key="10">
    <source>
        <dbReference type="Proteomes" id="UP000255169"/>
    </source>
</evidence>
<feature type="active site" description="Proton donor" evidence="3">
    <location>
        <position position="522"/>
    </location>
</feature>
<dbReference type="GO" id="GO:0034000">
    <property type="term" value="F:chondroitin-sulfate-ABC endolyase activity"/>
    <property type="evidence" value="ECO:0007669"/>
    <property type="project" value="UniProtKB-EC"/>
</dbReference>
<evidence type="ECO:0000256" key="2">
    <source>
        <dbReference type="ARBA" id="ARBA00023239"/>
    </source>
</evidence>
<dbReference type="PANTHER" id="PTHR37322:SF3">
    <property type="entry name" value="CHONDROITIN SULFATE ABC EXOLYASE"/>
    <property type="match status" value="1"/>
</dbReference>
<feature type="domain" description="Polysaccharide lyase family 8 central" evidence="6">
    <location>
        <begin position="643"/>
        <end position="895"/>
    </location>
</feature>
<dbReference type="GO" id="GO:0046872">
    <property type="term" value="F:metal ion binding"/>
    <property type="evidence" value="ECO:0007669"/>
    <property type="project" value="UniProtKB-KW"/>
</dbReference>
<feature type="active site" description="Proton acceptor" evidence="3">
    <location>
        <position position="515"/>
    </location>
</feature>
<dbReference type="AlphaFoldDB" id="A0A380QPL4"/>
<evidence type="ECO:0000259" key="8">
    <source>
        <dbReference type="Pfam" id="PF09093"/>
    </source>
</evidence>
<dbReference type="InterPro" id="IPR015176">
    <property type="entry name" value="Lyase_N"/>
</dbReference>
<reference evidence="9 10" key="1">
    <citation type="submission" date="2018-06" db="EMBL/GenBank/DDBJ databases">
        <authorList>
            <consortium name="Pathogen Informatics"/>
            <person name="Doyle S."/>
        </authorList>
    </citation>
    <scope>NUCLEOTIDE SEQUENCE [LARGE SCALE GENOMIC DNA]</scope>
    <source>
        <strain evidence="9 10">NCTC10476</strain>
    </source>
</reference>
<dbReference type="GO" id="GO:0005576">
    <property type="term" value="C:extracellular region"/>
    <property type="evidence" value="ECO:0007669"/>
    <property type="project" value="InterPro"/>
</dbReference>
<dbReference type="Gene3D" id="2.60.120.430">
    <property type="entry name" value="Galactose-binding lectin"/>
    <property type="match status" value="1"/>
</dbReference>
<dbReference type="CDD" id="cd01083">
    <property type="entry name" value="GAG_Lyase"/>
    <property type="match status" value="1"/>
</dbReference>
<dbReference type="Pfam" id="PF02278">
    <property type="entry name" value="Lyase_8"/>
    <property type="match status" value="1"/>
</dbReference>
<evidence type="ECO:0000256" key="4">
    <source>
        <dbReference type="PIRSR" id="PIRSR034515-3"/>
    </source>
</evidence>
<evidence type="ECO:0000256" key="5">
    <source>
        <dbReference type="SAM" id="SignalP"/>
    </source>
</evidence>
<dbReference type="GO" id="GO:0006027">
    <property type="term" value="P:glycosaminoglycan catabolic process"/>
    <property type="evidence" value="ECO:0007669"/>
    <property type="project" value="InterPro"/>
</dbReference>
<evidence type="ECO:0000259" key="6">
    <source>
        <dbReference type="Pfam" id="PF02278"/>
    </source>
</evidence>
<dbReference type="STRING" id="29486.UGYR_12535"/>
<dbReference type="GO" id="GO:0005975">
    <property type="term" value="P:carbohydrate metabolic process"/>
    <property type="evidence" value="ECO:0007669"/>
    <property type="project" value="InterPro"/>
</dbReference>
<dbReference type="SUPFAM" id="SSF48230">
    <property type="entry name" value="Chondroitin AC/alginate lyase"/>
    <property type="match status" value="1"/>
</dbReference>
<feature type="domain" description="Lyase catalytic" evidence="8">
    <location>
        <begin position="258"/>
        <end position="622"/>
    </location>
</feature>
<dbReference type="SUPFAM" id="SSF74650">
    <property type="entry name" value="Galactose mutarotase-like"/>
    <property type="match status" value="1"/>
</dbReference>
<dbReference type="EMBL" id="UHJG01000001">
    <property type="protein sequence ID" value="SUQ00316.1"/>
    <property type="molecule type" value="Genomic_DNA"/>
</dbReference>
<keyword evidence="4" id="KW-0106">Calcium</keyword>
<dbReference type="InterPro" id="IPR011013">
    <property type="entry name" value="Gal_mutarotase_sf_dom"/>
</dbReference>
<keyword evidence="10" id="KW-1185">Reference proteome</keyword>
<evidence type="ECO:0000313" key="9">
    <source>
        <dbReference type="EMBL" id="SUQ00316.1"/>
    </source>
</evidence>
<dbReference type="InterPro" id="IPR024200">
    <property type="entry name" value="Chondroitinase_ABC_I"/>
</dbReference>
<keyword evidence="4" id="KW-0479">Metal-binding</keyword>
<dbReference type="SUPFAM" id="SSF49863">
    <property type="entry name" value="Hyaluronate lyase-like, C-terminal domain"/>
    <property type="match status" value="1"/>
</dbReference>
<dbReference type="InterPro" id="IPR008979">
    <property type="entry name" value="Galactose-bd-like_sf"/>
</dbReference>
<dbReference type="InterPro" id="IPR011071">
    <property type="entry name" value="Lyase_8-like_C"/>
</dbReference>
<dbReference type="InterPro" id="IPR039174">
    <property type="entry name" value="Chondroitin_ABC_lyase"/>
</dbReference>
<evidence type="ECO:0000256" key="1">
    <source>
        <dbReference type="ARBA" id="ARBA00006699"/>
    </source>
</evidence>
<evidence type="ECO:0000259" key="7">
    <source>
        <dbReference type="Pfam" id="PF09092"/>
    </source>
</evidence>
<dbReference type="Pfam" id="PF09093">
    <property type="entry name" value="Lyase_catalyt"/>
    <property type="match status" value="1"/>
</dbReference>
<name>A0A380QPL4_YERRU</name>
<dbReference type="Gene3D" id="2.60.220.10">
    <property type="entry name" value="Polysaccharide lyase family 8-like, C-terminal"/>
    <property type="match status" value="1"/>
</dbReference>
<keyword evidence="5" id="KW-0732">Signal</keyword>
<protein>
    <submittedName>
        <fullName evidence="9">Chondroitin ABC lyase</fullName>
        <ecNumber evidence="9">4.2.2.20</ecNumber>
    </submittedName>
</protein>
<dbReference type="PANTHER" id="PTHR37322">
    <property type="match status" value="1"/>
</dbReference>
<dbReference type="GO" id="GO:0030246">
    <property type="term" value="F:carbohydrate binding"/>
    <property type="evidence" value="ECO:0007669"/>
    <property type="project" value="InterPro"/>
</dbReference>
<proteinExistence type="inferred from homology"/>
<dbReference type="EC" id="4.2.2.20" evidence="9"/>
<dbReference type="InterPro" id="IPR014718">
    <property type="entry name" value="GH-type_carb-bd"/>
</dbReference>
<feature type="active site" description="Proton acceptor" evidence="3">
    <location>
        <position position="403"/>
    </location>
</feature>
<feature type="signal peptide" evidence="5">
    <location>
        <begin position="1"/>
        <end position="29"/>
    </location>
</feature>
<dbReference type="Gene3D" id="2.70.98.10">
    <property type="match status" value="1"/>
</dbReference>
<dbReference type="Proteomes" id="UP000255169">
    <property type="component" value="Unassembled WGS sequence"/>
</dbReference>
<feature type="binding site" evidence="4">
    <location>
        <position position="224"/>
    </location>
    <ligand>
        <name>Ca(2+)</name>
        <dbReference type="ChEBI" id="CHEBI:29108"/>
    </ligand>
</feature>
<dbReference type="Pfam" id="PF09092">
    <property type="entry name" value="Lyase_N"/>
    <property type="match status" value="1"/>
</dbReference>
<feature type="domain" description="Lyase N-terminal" evidence="7">
    <location>
        <begin position="48"/>
        <end position="243"/>
    </location>
</feature>
<keyword evidence="2 9" id="KW-0456">Lyase</keyword>
<dbReference type="InterPro" id="IPR008929">
    <property type="entry name" value="Chondroitin_lyas"/>
</dbReference>
<feature type="chain" id="PRO_5017054126" evidence="5">
    <location>
        <begin position="30"/>
        <end position="1039"/>
    </location>
</feature>
<gene>
    <name evidence="9" type="ORF">NCTC10476_01598</name>
</gene>
<accession>A0A380QPL4</accession>
<dbReference type="PIRSF" id="PIRSF034515">
    <property type="entry name" value="Chondroitinase"/>
    <property type="match status" value="1"/>
</dbReference>
<organism evidence="9 10">
    <name type="scientific">Yersinia ruckeri</name>
    <dbReference type="NCBI Taxonomy" id="29486"/>
    <lineage>
        <taxon>Bacteria</taxon>
        <taxon>Pseudomonadati</taxon>
        <taxon>Pseudomonadota</taxon>
        <taxon>Gammaproteobacteria</taxon>
        <taxon>Enterobacterales</taxon>
        <taxon>Yersiniaceae</taxon>
        <taxon>Yersinia</taxon>
    </lineage>
</organism>